<proteinExistence type="predicted"/>
<reference evidence="3 4" key="1">
    <citation type="journal article" date="2020" name="Front. Microbiol.">
        <title>Genetic Organization of the aprX-lipA2 Operon Affects the Proteolytic Potential of Pseudomonas Species in Milk.</title>
        <authorList>
            <person name="Maier C."/>
            <person name="Huptas C."/>
            <person name="von Neubeck M."/>
            <person name="Scherer S."/>
            <person name="Wenning M."/>
            <person name="Lucking G."/>
        </authorList>
    </citation>
    <scope>NUCLEOTIDE SEQUENCE [LARGE SCALE GENOMIC DNA]</scope>
    <source>
        <strain evidence="3 4">G4779</strain>
    </source>
</reference>
<protein>
    <recommendedName>
        <fullName evidence="2">Dermonecrotic toxin N-terminal domain-containing protein</fullName>
    </recommendedName>
</protein>
<evidence type="ECO:0000256" key="1">
    <source>
        <dbReference type="SAM" id="MobiDB-lite"/>
    </source>
</evidence>
<dbReference type="InterPro" id="IPR046673">
    <property type="entry name" value="ToxA_N"/>
</dbReference>
<dbReference type="AlphaFoldDB" id="A0A7Y1MRC3"/>
<name>A0A7Y1MRC3_9PSED</name>
<feature type="compositionally biased region" description="Acidic residues" evidence="1">
    <location>
        <begin position="664"/>
        <end position="673"/>
    </location>
</feature>
<feature type="region of interest" description="Disordered" evidence="1">
    <location>
        <begin position="610"/>
        <end position="629"/>
    </location>
</feature>
<evidence type="ECO:0000259" key="2">
    <source>
        <dbReference type="Pfam" id="PF20178"/>
    </source>
</evidence>
<evidence type="ECO:0000313" key="4">
    <source>
        <dbReference type="Proteomes" id="UP000542111"/>
    </source>
</evidence>
<accession>A0A7Y1MRC3</accession>
<feature type="region of interest" description="Disordered" evidence="1">
    <location>
        <begin position="636"/>
        <end position="699"/>
    </location>
</feature>
<feature type="region of interest" description="Disordered" evidence="1">
    <location>
        <begin position="569"/>
        <end position="588"/>
    </location>
</feature>
<dbReference type="Proteomes" id="UP000542111">
    <property type="component" value="Unassembled WGS sequence"/>
</dbReference>
<organism evidence="3 4">
    <name type="scientific">Pseudomonas gessardii</name>
    <dbReference type="NCBI Taxonomy" id="78544"/>
    <lineage>
        <taxon>Bacteria</taxon>
        <taxon>Pseudomonadati</taxon>
        <taxon>Pseudomonadota</taxon>
        <taxon>Gammaproteobacteria</taxon>
        <taxon>Pseudomonadales</taxon>
        <taxon>Pseudomonadaceae</taxon>
        <taxon>Pseudomonas</taxon>
    </lineage>
</organism>
<feature type="compositionally biased region" description="Low complexity" evidence="1">
    <location>
        <begin position="674"/>
        <end position="685"/>
    </location>
</feature>
<dbReference type="RefSeq" id="WP_169898196.1">
    <property type="nucleotide sequence ID" value="NZ_JAAQYP010000027.1"/>
</dbReference>
<sequence>MSYSDLALYDARCVRLWSMMAYKKRVVGVGGLSKDRQDFLRRSCMHNQYDSVSRFGNPSIFTATATDGKRTAEADLPGDNGLETFPFPRDTIKGWIQEKVWNLTHQWIDPDKVYLHKFSSANSTHNTSAVTGWEHSGPPESSMTLTEAVASDFFSAERYGTAGKAQAVAHFISSNKSPFSLLDSESVPDFFKRLGLFILDRTGPGYIYSKFHEDVPNAKEAWRDLDSVYGLYLDGPQKGSYNADNQLRLKPSELLDVVREGDLQKKVIAKLDDFWTQNGSEWRTLAKKQFVIEARAARDLNQKDPSQGLSPQAYASVMQAAAPNVPLEGPVSKAQLQAEATPAQDTKVLCFDINGYSSNNILRFVASDGGETLYIPGNTPSLLSFKDRAAVDQWVLEQSKDPAKATALEEHFSLRDRQQGIFGALSSNGVDSTLKKISTGNMAANDSHINTLNYPIGGDVFSYMASQTRQRINNDADTEMKSNAEVYKDDALGMLQAGNAVFSIPMALLGPIGIAIGAASYGAQVGLEIDQAVEGDTQAERKNGLHAAAMDVATMAFFHALGKSGASTGEAPFETAPQPAAGEAASASGNKPFFNYRRVNGKIGVVMSPTAPPRLPEQQGGKLNPLWDPSMEIYLQPGAKRPPVQPSYEIVESPNPKRPRLDESEGELSEDEQSPSSVASDATSSGDYEPYEDNVIKTNPFKDRVTLPAGGYFNSRGMIERTDLPKLYRVEKAERVERRGNPENIGFRDSNFFSGPEKMMDGNVVVASRSKAAAMHFGDTEFGGDYNLYEIDSRGIPAVSFNENIEANPQFVEARQCVAPGTLERLRKEGRLDEFAANSYKFDEVHLSNDDLSNARITKIPHS</sequence>
<comment type="caution">
    <text evidence="3">The sequence shown here is derived from an EMBL/GenBank/DDBJ whole genome shotgun (WGS) entry which is preliminary data.</text>
</comment>
<dbReference type="EMBL" id="JAAQYP010000027">
    <property type="protein sequence ID" value="NNA96880.1"/>
    <property type="molecule type" value="Genomic_DNA"/>
</dbReference>
<gene>
    <name evidence="3" type="ORF">HBO33_17045</name>
</gene>
<feature type="compositionally biased region" description="Low complexity" evidence="1">
    <location>
        <begin position="576"/>
        <end position="588"/>
    </location>
</feature>
<feature type="domain" description="Dermonecrotic toxin N-terminal" evidence="2">
    <location>
        <begin position="223"/>
        <end position="415"/>
    </location>
</feature>
<dbReference type="Pfam" id="PF20178">
    <property type="entry name" value="ToxA_N"/>
    <property type="match status" value="1"/>
</dbReference>
<evidence type="ECO:0000313" key="3">
    <source>
        <dbReference type="EMBL" id="NNA96880.1"/>
    </source>
</evidence>